<dbReference type="Proteomes" id="UP001153269">
    <property type="component" value="Unassembled WGS sequence"/>
</dbReference>
<keyword evidence="1" id="KW-0472">Membrane</keyword>
<dbReference type="AlphaFoldDB" id="A0A9N7VIX3"/>
<keyword evidence="3" id="KW-1185">Reference proteome</keyword>
<protein>
    <submittedName>
        <fullName evidence="2">Uncharacterized protein</fullName>
    </submittedName>
</protein>
<dbReference type="EMBL" id="CADEAL010004046">
    <property type="protein sequence ID" value="CAB1450222.1"/>
    <property type="molecule type" value="Genomic_DNA"/>
</dbReference>
<proteinExistence type="predicted"/>
<evidence type="ECO:0000313" key="2">
    <source>
        <dbReference type="EMBL" id="CAB1450222.1"/>
    </source>
</evidence>
<comment type="caution">
    <text evidence="2">The sequence shown here is derived from an EMBL/GenBank/DDBJ whole genome shotgun (WGS) entry which is preliminary data.</text>
</comment>
<organism evidence="2 3">
    <name type="scientific">Pleuronectes platessa</name>
    <name type="common">European plaice</name>
    <dbReference type="NCBI Taxonomy" id="8262"/>
    <lineage>
        <taxon>Eukaryota</taxon>
        <taxon>Metazoa</taxon>
        <taxon>Chordata</taxon>
        <taxon>Craniata</taxon>
        <taxon>Vertebrata</taxon>
        <taxon>Euteleostomi</taxon>
        <taxon>Actinopterygii</taxon>
        <taxon>Neopterygii</taxon>
        <taxon>Teleostei</taxon>
        <taxon>Neoteleostei</taxon>
        <taxon>Acanthomorphata</taxon>
        <taxon>Carangaria</taxon>
        <taxon>Pleuronectiformes</taxon>
        <taxon>Pleuronectoidei</taxon>
        <taxon>Pleuronectidae</taxon>
        <taxon>Pleuronectes</taxon>
    </lineage>
</organism>
<evidence type="ECO:0000256" key="1">
    <source>
        <dbReference type="SAM" id="Phobius"/>
    </source>
</evidence>
<feature type="transmembrane region" description="Helical" evidence="1">
    <location>
        <begin position="7"/>
        <end position="31"/>
    </location>
</feature>
<gene>
    <name evidence="2" type="ORF">PLEPLA_LOCUS37911</name>
</gene>
<reference evidence="2" key="1">
    <citation type="submission" date="2020-03" db="EMBL/GenBank/DDBJ databases">
        <authorList>
            <person name="Weist P."/>
        </authorList>
    </citation>
    <scope>NUCLEOTIDE SEQUENCE</scope>
</reference>
<sequence>MTYLCEIYIVGGLLCLPWLVVMSPSVVLVVMTTPPPPLLKAPDPGSPPLLLCGERGGIPGERSGEPCEEELSTVLEPRLLLSSVPRAPAAAAGRTRAAILSQTPSGAGD</sequence>
<keyword evidence="1" id="KW-1133">Transmembrane helix</keyword>
<accession>A0A9N7VIX3</accession>
<keyword evidence="1" id="KW-0812">Transmembrane</keyword>
<name>A0A9N7VIX3_PLEPL</name>
<evidence type="ECO:0000313" key="3">
    <source>
        <dbReference type="Proteomes" id="UP001153269"/>
    </source>
</evidence>